<dbReference type="GO" id="GO:0048038">
    <property type="term" value="F:quinone binding"/>
    <property type="evidence" value="ECO:0007669"/>
    <property type="project" value="InterPro"/>
</dbReference>
<evidence type="ECO:0000313" key="2">
    <source>
        <dbReference type="Proteomes" id="UP000199202"/>
    </source>
</evidence>
<dbReference type="Proteomes" id="UP000199202">
    <property type="component" value="Unassembled WGS sequence"/>
</dbReference>
<protein>
    <recommendedName>
        <fullName evidence="3">Copper amine oxidase, enzyme domain</fullName>
    </recommendedName>
</protein>
<dbReference type="SUPFAM" id="SSF49998">
    <property type="entry name" value="Amine oxidase catalytic domain"/>
    <property type="match status" value="1"/>
</dbReference>
<dbReference type="AlphaFoldDB" id="A0A1G8JFQ9"/>
<dbReference type="STRING" id="633440.SAMN05421869_10563"/>
<dbReference type="OrthoDB" id="9772590at2"/>
<evidence type="ECO:0008006" key="3">
    <source>
        <dbReference type="Google" id="ProtNLM"/>
    </source>
</evidence>
<accession>A0A1G8JFQ9</accession>
<dbReference type="InterPro" id="IPR036460">
    <property type="entry name" value="Cu_amine_oxidase_C_sf"/>
</dbReference>
<gene>
    <name evidence="1" type="ORF">SAMN05421869_10563</name>
</gene>
<evidence type="ECO:0000313" key="1">
    <source>
        <dbReference type="EMBL" id="SDI29490.1"/>
    </source>
</evidence>
<keyword evidence="2" id="KW-1185">Reference proteome</keyword>
<proteinExistence type="predicted"/>
<dbReference type="GO" id="GO:0009308">
    <property type="term" value="P:amine metabolic process"/>
    <property type="evidence" value="ECO:0007669"/>
    <property type="project" value="InterPro"/>
</dbReference>
<sequence>MSDDVRVTIEAVPRTGLSAQRLRQAVADHPDALAALEVADPARLTVSFAPGLGHDPGENAPFQATVFDPAGNRAVELRGTLDRPEHAELRPSAWRPPPSRDELTAAAEILRADPRFPTGDDVVVYRPMPPLADRENPDGTTVRRPALGLYTPGEPTGLRHRIVAVDLVNRAVDWTPAGINVRMHHDCEDSVPTGIDALADRGGPDQVRVRVHRGSTELWNLLVVRPRASAPQNPGLGGGVELRDVRYRGRLVLRQAHVPILNVEYEEGTTFRDDVSFETRFNATGSDPVGWGWRLCSSPPRTILERPSTDAGNFQGVAFHHDGQELRIVSELAAGWYRYASDWRLADNGDIAPRFGFAATANPMTCLVHRHHAYWRLDFDVEGAGNDVVEQIDDTGSLIPEPVPIVRETSRKRRHPAHLRPSYWRVRDKSSGRGYQIHPGDHDGTADAYGVSDLWFLRHHPRELDDGNPGPRDRAAINRFLNGENINGANVVVWYAGHYYHDQAHPQPHQGELIGPLLVRI</sequence>
<dbReference type="EMBL" id="FNDJ01000005">
    <property type="protein sequence ID" value="SDI29490.1"/>
    <property type="molecule type" value="Genomic_DNA"/>
</dbReference>
<organism evidence="1 2">
    <name type="scientific">Nonomuraea jiangxiensis</name>
    <dbReference type="NCBI Taxonomy" id="633440"/>
    <lineage>
        <taxon>Bacteria</taxon>
        <taxon>Bacillati</taxon>
        <taxon>Actinomycetota</taxon>
        <taxon>Actinomycetes</taxon>
        <taxon>Streptosporangiales</taxon>
        <taxon>Streptosporangiaceae</taxon>
        <taxon>Nonomuraea</taxon>
    </lineage>
</organism>
<dbReference type="GO" id="GO:0005507">
    <property type="term" value="F:copper ion binding"/>
    <property type="evidence" value="ECO:0007669"/>
    <property type="project" value="InterPro"/>
</dbReference>
<dbReference type="GO" id="GO:0008131">
    <property type="term" value="F:primary methylamine oxidase activity"/>
    <property type="evidence" value="ECO:0007669"/>
    <property type="project" value="InterPro"/>
</dbReference>
<reference evidence="1 2" key="1">
    <citation type="submission" date="2016-10" db="EMBL/GenBank/DDBJ databases">
        <authorList>
            <person name="de Groot N.N."/>
        </authorList>
    </citation>
    <scope>NUCLEOTIDE SEQUENCE [LARGE SCALE GENOMIC DNA]</scope>
    <source>
        <strain evidence="1 2">CGMCC 4.6533</strain>
    </source>
</reference>
<dbReference type="RefSeq" id="WP_090931109.1">
    <property type="nucleotide sequence ID" value="NZ_FNDJ01000005.1"/>
</dbReference>
<dbReference type="Gene3D" id="2.70.98.20">
    <property type="entry name" value="Copper amine oxidase, catalytic domain"/>
    <property type="match status" value="1"/>
</dbReference>
<name>A0A1G8JFQ9_9ACTN</name>